<feature type="chain" id="PRO_5038911016" description="Integumentary mucin C.1-like" evidence="2">
    <location>
        <begin position="24"/>
        <end position="234"/>
    </location>
</feature>
<reference evidence="3" key="2">
    <citation type="submission" date="2020-11" db="EMBL/GenBank/DDBJ databases">
        <authorList>
            <person name="McCartney M.A."/>
            <person name="Auch B."/>
            <person name="Kono T."/>
            <person name="Mallez S."/>
            <person name="Becker A."/>
            <person name="Gohl D.M."/>
            <person name="Silverstein K.A.T."/>
            <person name="Koren S."/>
            <person name="Bechman K.B."/>
            <person name="Herman A."/>
            <person name="Abrahante J.E."/>
            <person name="Garbe J."/>
        </authorList>
    </citation>
    <scope>NUCLEOTIDE SEQUENCE</scope>
    <source>
        <strain evidence="3">Duluth1</strain>
        <tissue evidence="3">Whole animal</tissue>
    </source>
</reference>
<protein>
    <recommendedName>
        <fullName evidence="5">Integumentary mucin C.1-like</fullName>
    </recommendedName>
</protein>
<organism evidence="3 4">
    <name type="scientific">Dreissena polymorpha</name>
    <name type="common">Zebra mussel</name>
    <name type="synonym">Mytilus polymorpha</name>
    <dbReference type="NCBI Taxonomy" id="45954"/>
    <lineage>
        <taxon>Eukaryota</taxon>
        <taxon>Metazoa</taxon>
        <taxon>Spiralia</taxon>
        <taxon>Lophotrochozoa</taxon>
        <taxon>Mollusca</taxon>
        <taxon>Bivalvia</taxon>
        <taxon>Autobranchia</taxon>
        <taxon>Heteroconchia</taxon>
        <taxon>Euheterodonta</taxon>
        <taxon>Imparidentia</taxon>
        <taxon>Neoheterodontei</taxon>
        <taxon>Myida</taxon>
        <taxon>Dreissenoidea</taxon>
        <taxon>Dreissenidae</taxon>
        <taxon>Dreissena</taxon>
    </lineage>
</organism>
<evidence type="ECO:0000256" key="2">
    <source>
        <dbReference type="SAM" id="SignalP"/>
    </source>
</evidence>
<keyword evidence="4" id="KW-1185">Reference proteome</keyword>
<dbReference type="OrthoDB" id="6055622at2759"/>
<sequence>MALIMSALNVTVVCLVLIGQVLTREILVQNCIHDHDKNTCSDGYCCVRDEFLSTRTYCRQFGQASAPCSTQPTDYECPCAPGYRCATDAEGHITSLFGRCYAIPENTTTAPTTPSTTTSTTPTSPTTVSTTTTTTTTTTTPTLTAPSSTTINTTTASTTPVLTTTTTELPTTSVSTNTTFSTQMLTTTTLNVPTKAVIIEDFAPETNQNSFASTGSEVVNQKSSDPLNIIVPIG</sequence>
<comment type="caution">
    <text evidence="3">The sequence shown here is derived from an EMBL/GenBank/DDBJ whole genome shotgun (WGS) entry which is preliminary data.</text>
</comment>
<reference evidence="3" key="1">
    <citation type="journal article" date="2019" name="bioRxiv">
        <title>The Genome of the Zebra Mussel, Dreissena polymorpha: A Resource for Invasive Species Research.</title>
        <authorList>
            <person name="McCartney M.A."/>
            <person name="Auch B."/>
            <person name="Kono T."/>
            <person name="Mallez S."/>
            <person name="Zhang Y."/>
            <person name="Obille A."/>
            <person name="Becker A."/>
            <person name="Abrahante J.E."/>
            <person name="Garbe J."/>
            <person name="Badalamenti J.P."/>
            <person name="Herman A."/>
            <person name="Mangelson H."/>
            <person name="Liachko I."/>
            <person name="Sullivan S."/>
            <person name="Sone E.D."/>
            <person name="Koren S."/>
            <person name="Silverstein K.A.T."/>
            <person name="Beckman K.B."/>
            <person name="Gohl D.M."/>
        </authorList>
    </citation>
    <scope>NUCLEOTIDE SEQUENCE</scope>
    <source>
        <strain evidence="3">Duluth1</strain>
        <tissue evidence="3">Whole animal</tissue>
    </source>
</reference>
<evidence type="ECO:0000313" key="4">
    <source>
        <dbReference type="Proteomes" id="UP000828390"/>
    </source>
</evidence>
<gene>
    <name evidence="3" type="ORF">DPMN_052604</name>
</gene>
<evidence type="ECO:0000313" key="3">
    <source>
        <dbReference type="EMBL" id="KAH3726735.1"/>
    </source>
</evidence>
<dbReference type="EMBL" id="JAIWYP010000012">
    <property type="protein sequence ID" value="KAH3726735.1"/>
    <property type="molecule type" value="Genomic_DNA"/>
</dbReference>
<proteinExistence type="predicted"/>
<evidence type="ECO:0008006" key="5">
    <source>
        <dbReference type="Google" id="ProtNLM"/>
    </source>
</evidence>
<feature type="signal peptide" evidence="2">
    <location>
        <begin position="1"/>
        <end position="23"/>
    </location>
</feature>
<dbReference type="Gene3D" id="2.10.80.10">
    <property type="entry name" value="Lipase, subunit A"/>
    <property type="match status" value="1"/>
</dbReference>
<dbReference type="AlphaFoldDB" id="A0A9D4CJZ4"/>
<keyword evidence="2" id="KW-0732">Signal</keyword>
<feature type="region of interest" description="Disordered" evidence="1">
    <location>
        <begin position="108"/>
        <end position="174"/>
    </location>
</feature>
<name>A0A9D4CJZ4_DREPO</name>
<accession>A0A9D4CJZ4</accession>
<dbReference type="Proteomes" id="UP000828390">
    <property type="component" value="Unassembled WGS sequence"/>
</dbReference>
<evidence type="ECO:0000256" key="1">
    <source>
        <dbReference type="SAM" id="MobiDB-lite"/>
    </source>
</evidence>